<evidence type="ECO:0000256" key="1">
    <source>
        <dbReference type="ARBA" id="ARBA00005964"/>
    </source>
</evidence>
<dbReference type="InterPro" id="IPR029058">
    <property type="entry name" value="AB_hydrolase_fold"/>
</dbReference>
<dbReference type="PROSITE" id="PS00122">
    <property type="entry name" value="CARBOXYLESTERASE_B_1"/>
    <property type="match status" value="1"/>
</dbReference>
<comment type="similarity">
    <text evidence="1 3">Belongs to the type-B carboxylesterase/lipase family.</text>
</comment>
<protein>
    <recommendedName>
        <fullName evidence="3">Carboxylic ester hydrolase</fullName>
        <ecNumber evidence="3">3.1.1.-</ecNumber>
    </recommendedName>
</protein>
<dbReference type="GO" id="GO:0052689">
    <property type="term" value="F:carboxylic ester hydrolase activity"/>
    <property type="evidence" value="ECO:0007669"/>
    <property type="project" value="TreeGrafter"/>
</dbReference>
<name>A0A1V6SY00_9EURO</name>
<feature type="chain" id="PRO_5011831918" description="Carboxylic ester hydrolase" evidence="3">
    <location>
        <begin position="23"/>
        <end position="593"/>
    </location>
</feature>
<dbReference type="InterPro" id="IPR019826">
    <property type="entry name" value="Carboxylesterase_B_AS"/>
</dbReference>
<dbReference type="EC" id="3.1.1.-" evidence="3"/>
<dbReference type="PROSITE" id="PS00941">
    <property type="entry name" value="CARBOXYLESTERASE_B_2"/>
    <property type="match status" value="1"/>
</dbReference>
<gene>
    <name evidence="5" type="ORF">PENSTE_c017G03191</name>
</gene>
<keyword evidence="3" id="KW-0732">Signal</keyword>
<dbReference type="OrthoDB" id="4358603at2759"/>
<dbReference type="InterPro" id="IPR019819">
    <property type="entry name" value="Carboxylesterase_B_CS"/>
</dbReference>
<comment type="caution">
    <text evidence="5">The sequence shown here is derived from an EMBL/GenBank/DDBJ whole genome shotgun (WGS) entry which is preliminary data.</text>
</comment>
<evidence type="ECO:0000313" key="6">
    <source>
        <dbReference type="Proteomes" id="UP000191285"/>
    </source>
</evidence>
<evidence type="ECO:0000256" key="2">
    <source>
        <dbReference type="ARBA" id="ARBA00022801"/>
    </source>
</evidence>
<dbReference type="AlphaFoldDB" id="A0A1V6SY00"/>
<dbReference type="GO" id="GO:0017000">
    <property type="term" value="P:antibiotic biosynthetic process"/>
    <property type="evidence" value="ECO:0007669"/>
    <property type="project" value="UniProtKB-ARBA"/>
</dbReference>
<evidence type="ECO:0000313" key="5">
    <source>
        <dbReference type="EMBL" id="OQE18634.1"/>
    </source>
</evidence>
<dbReference type="Proteomes" id="UP000191285">
    <property type="component" value="Unassembled WGS sequence"/>
</dbReference>
<keyword evidence="2 3" id="KW-0378">Hydrolase</keyword>
<feature type="domain" description="Carboxylesterase type B" evidence="4">
    <location>
        <begin position="37"/>
        <end position="548"/>
    </location>
</feature>
<keyword evidence="6" id="KW-1185">Reference proteome</keyword>
<organism evidence="5 6">
    <name type="scientific">Penicillium steckii</name>
    <dbReference type="NCBI Taxonomy" id="303698"/>
    <lineage>
        <taxon>Eukaryota</taxon>
        <taxon>Fungi</taxon>
        <taxon>Dikarya</taxon>
        <taxon>Ascomycota</taxon>
        <taxon>Pezizomycotina</taxon>
        <taxon>Eurotiomycetes</taxon>
        <taxon>Eurotiomycetidae</taxon>
        <taxon>Eurotiales</taxon>
        <taxon>Aspergillaceae</taxon>
        <taxon>Penicillium</taxon>
    </lineage>
</organism>
<dbReference type="STRING" id="303698.A0A1V6SY00"/>
<accession>A0A1V6SY00</accession>
<dbReference type="SUPFAM" id="SSF53474">
    <property type="entry name" value="alpha/beta-Hydrolases"/>
    <property type="match status" value="1"/>
</dbReference>
<feature type="signal peptide" evidence="3">
    <location>
        <begin position="1"/>
        <end position="22"/>
    </location>
</feature>
<evidence type="ECO:0000259" key="4">
    <source>
        <dbReference type="Pfam" id="PF00135"/>
    </source>
</evidence>
<evidence type="ECO:0000256" key="3">
    <source>
        <dbReference type="RuleBase" id="RU361235"/>
    </source>
</evidence>
<dbReference type="PANTHER" id="PTHR43918:SF4">
    <property type="entry name" value="CARBOXYLIC ESTER HYDROLASE"/>
    <property type="match status" value="1"/>
</dbReference>
<dbReference type="Gene3D" id="3.40.50.1820">
    <property type="entry name" value="alpha/beta hydrolase"/>
    <property type="match status" value="1"/>
</dbReference>
<proteinExistence type="inferred from homology"/>
<dbReference type="InterPro" id="IPR002018">
    <property type="entry name" value="CarbesteraseB"/>
</dbReference>
<dbReference type="Pfam" id="PF00135">
    <property type="entry name" value="COesterase"/>
    <property type="match status" value="1"/>
</dbReference>
<dbReference type="GO" id="GO:0072330">
    <property type="term" value="P:monocarboxylic acid biosynthetic process"/>
    <property type="evidence" value="ECO:0007669"/>
    <property type="project" value="UniProtKB-ARBA"/>
</dbReference>
<reference evidence="6" key="1">
    <citation type="journal article" date="2017" name="Nat. Microbiol.">
        <title>Global analysis of biosynthetic gene clusters reveals vast potential of secondary metabolite production in Penicillium species.</title>
        <authorList>
            <person name="Nielsen J.C."/>
            <person name="Grijseels S."/>
            <person name="Prigent S."/>
            <person name="Ji B."/>
            <person name="Dainat J."/>
            <person name="Nielsen K.F."/>
            <person name="Frisvad J.C."/>
            <person name="Workman M."/>
            <person name="Nielsen J."/>
        </authorList>
    </citation>
    <scope>NUCLEOTIDE SEQUENCE [LARGE SCALE GENOMIC DNA]</scope>
    <source>
        <strain evidence="6">IBT 24891</strain>
    </source>
</reference>
<dbReference type="InterPro" id="IPR050654">
    <property type="entry name" value="AChE-related_enzymes"/>
</dbReference>
<dbReference type="EMBL" id="MLKD01000017">
    <property type="protein sequence ID" value="OQE18634.1"/>
    <property type="molecule type" value="Genomic_DNA"/>
</dbReference>
<dbReference type="PANTHER" id="PTHR43918">
    <property type="entry name" value="ACETYLCHOLINESTERASE"/>
    <property type="match status" value="1"/>
</dbReference>
<sequence>MMRLHLQVISITIFCLILPIKASLSSLDARADIEPSRPIVKVKNGTYAGVHNDHYNIDYFLGLPFAQPPVGDLRLALPQSLNTSFSEIRNATDLQPSCVQFSAITIDRPISEDCLTLNVYRPSGFEKAKLPVLVWIYGGGWIQGSNSDPRHNLTFMVNNSVKMNKPIIAVSINYRLNGFGFLGGPDVREKGLGNLGYRDQRLALHWIQENIEFFGGDPSKVTIWGQSAGGFSVGSHLLAFGGRNDSLFRAVIANSGGPLSALIPESSQLQSWNEILNGTECSSASDSLHCLRGLSSEKYIAAVNSTKGRFGPILDGEYFDSLNSKQLEEGRFVKVPFLTGANTDEGSHFAGDRDYVGGLPTVAYPDEASFLKVLNDSIINKTATPVALEVLSALYPDIPAVGVPHTHHGRLNSTFGAQYARVASFNGDLVIHRARRFSAQIWAKHDVPIYSYLYDQWPIGGLSDSTGASHFTEMQLINDNELGDGYLSPWYPSGSEFAGQNKDFTALARLMSRMWISFAHNLDPNAHGIGKYDGTKIPQWPTYTSNESAADTGYGNNLRLLSSLPGLCTVEPDIYRAEAIDYLIKNVETIFGN</sequence>